<gene>
    <name evidence="10" type="ORF">SAMN06296058_1635</name>
</gene>
<evidence type="ECO:0000256" key="7">
    <source>
        <dbReference type="PIRSR" id="PIRSR001217-1"/>
    </source>
</evidence>
<evidence type="ECO:0000259" key="9">
    <source>
        <dbReference type="Pfam" id="PF01343"/>
    </source>
</evidence>
<dbReference type="PIRSF" id="PIRSF001217">
    <property type="entry name" value="Protease_4_SppA"/>
    <property type="match status" value="1"/>
</dbReference>
<comment type="similarity">
    <text evidence="2">Belongs to the peptidase S49 family.</text>
</comment>
<evidence type="ECO:0000256" key="5">
    <source>
        <dbReference type="ARBA" id="ARBA00022825"/>
    </source>
</evidence>
<accession>A0A1T5KEC2</accession>
<dbReference type="CDD" id="cd07023">
    <property type="entry name" value="S49_Sppa_N_C"/>
    <property type="match status" value="1"/>
</dbReference>
<dbReference type="SUPFAM" id="SSF52096">
    <property type="entry name" value="ClpP/crotonase"/>
    <property type="match status" value="2"/>
</dbReference>
<evidence type="ECO:0000256" key="8">
    <source>
        <dbReference type="SAM" id="Phobius"/>
    </source>
</evidence>
<keyword evidence="11" id="KW-1185">Reference proteome</keyword>
<dbReference type="PANTHER" id="PTHR33209">
    <property type="entry name" value="PROTEASE 4"/>
    <property type="match status" value="1"/>
</dbReference>
<dbReference type="InterPro" id="IPR029045">
    <property type="entry name" value="ClpP/crotonase-like_dom_sf"/>
</dbReference>
<feature type="domain" description="Peptidase S49" evidence="9">
    <location>
        <begin position="144"/>
        <end position="297"/>
    </location>
</feature>
<dbReference type="Gene3D" id="6.20.330.10">
    <property type="match status" value="1"/>
</dbReference>
<dbReference type="GO" id="GO:0008236">
    <property type="term" value="F:serine-type peptidase activity"/>
    <property type="evidence" value="ECO:0007669"/>
    <property type="project" value="UniProtKB-KW"/>
</dbReference>
<keyword evidence="4" id="KW-0378">Hydrolase</keyword>
<dbReference type="RefSeq" id="WP_079723920.1">
    <property type="nucleotide sequence ID" value="NZ_BMCL01000002.1"/>
</dbReference>
<reference evidence="10 11" key="1">
    <citation type="submission" date="2017-02" db="EMBL/GenBank/DDBJ databases">
        <authorList>
            <person name="Peterson S.W."/>
        </authorList>
    </citation>
    <scope>NUCLEOTIDE SEQUENCE [LARGE SCALE GENOMIC DNA]</scope>
    <source>
        <strain evidence="10 11">P15</strain>
    </source>
</reference>
<dbReference type="CDD" id="cd07018">
    <property type="entry name" value="S49_SppA_67K_type"/>
    <property type="match status" value="1"/>
</dbReference>
<dbReference type="OrthoDB" id="9764363at2"/>
<evidence type="ECO:0000313" key="10">
    <source>
        <dbReference type="EMBL" id="SKC62043.1"/>
    </source>
</evidence>
<name>A0A1T5KEC2_9GAMM</name>
<comment type="subcellular location">
    <subcellularLocation>
        <location evidence="1">Membrane</location>
    </subcellularLocation>
</comment>
<feature type="active site" description="Proton donor/acceptor" evidence="7">
    <location>
        <position position="213"/>
    </location>
</feature>
<keyword evidence="5" id="KW-0720">Serine protease</keyword>
<dbReference type="InterPro" id="IPR004635">
    <property type="entry name" value="Pept_S49_SppA"/>
</dbReference>
<dbReference type="NCBIfam" id="TIGR00706">
    <property type="entry name" value="SppA_dom"/>
    <property type="match status" value="1"/>
</dbReference>
<feature type="active site" description="Nucleophile" evidence="7">
    <location>
        <position position="420"/>
    </location>
</feature>
<organism evidence="10 11">
    <name type="scientific">Pseudoxanthomonas indica</name>
    <dbReference type="NCBI Taxonomy" id="428993"/>
    <lineage>
        <taxon>Bacteria</taxon>
        <taxon>Pseudomonadati</taxon>
        <taxon>Pseudomonadota</taxon>
        <taxon>Gammaproteobacteria</taxon>
        <taxon>Lysobacterales</taxon>
        <taxon>Lysobacteraceae</taxon>
        <taxon>Pseudoxanthomonas</taxon>
    </lineage>
</organism>
<evidence type="ECO:0000256" key="4">
    <source>
        <dbReference type="ARBA" id="ARBA00022801"/>
    </source>
</evidence>
<dbReference type="GO" id="GO:0006465">
    <property type="term" value="P:signal peptide processing"/>
    <property type="evidence" value="ECO:0007669"/>
    <property type="project" value="InterPro"/>
</dbReference>
<evidence type="ECO:0000256" key="6">
    <source>
        <dbReference type="ARBA" id="ARBA00023136"/>
    </source>
</evidence>
<dbReference type="InterPro" id="IPR004634">
    <property type="entry name" value="Pept_S49_pIV"/>
</dbReference>
<dbReference type="AlphaFoldDB" id="A0A1T5KEC2"/>
<dbReference type="Proteomes" id="UP000190341">
    <property type="component" value="Unassembled WGS sequence"/>
</dbReference>
<dbReference type="NCBIfam" id="TIGR00705">
    <property type="entry name" value="SppA_67K"/>
    <property type="match status" value="1"/>
</dbReference>
<dbReference type="Pfam" id="PF01343">
    <property type="entry name" value="Peptidase_S49"/>
    <property type="match status" value="2"/>
</dbReference>
<protein>
    <submittedName>
        <fullName evidence="10">Protease-4</fullName>
    </submittedName>
</protein>
<sequence>MNQPVRRGPVASFFVGAWNVVNFARKLFLNILFFGFLFFLLLVMLLVAGMKSGGGAAPLFDRTTLVVAPEGRLVEQYSSDPATRALAKLINDKEAEEIQLRDLVRGIDAASKDKRIERMLLRVDRLQPTGYASLREVAAALQRFRASGKQIVAFGENVGQLQYLLAAQANEVYLDPMGGLLLEGLGRYRQYFRQALQEKLGVDVHVFRVGEFKSAVEPYVLDAASKEAKEADLFWMNDVWQRYLADVASARKLEPQQLASGIDTLPEGIAAAGGDLARFALQQKLVDGLKTREEVENLLIERGVADEDSDTGFRAVSLEGYLTHMDTQRPPTLDSRPQVAVVVAEGEIVDGEQPAGRVGGESTSALLREARDDDDVKAVVLRVDSPGGGVFASEQIRREVAALKAAGKPVVVSMGDLAASGGYWISMNADRIYADPSTITGSIGIFGMIPTVPRTLEKIGVHTDGVGTTRFAGAFDITRPLDPAVGQIIQSVINKGYADFTGKVAQARKKPVEAVDEVARGRVWSGAQARERGLVDELGGMQAAIDDAAKRAKFAKADDYRVRYIEQSASPFEQFLGRMASTRMGALWLKDSDMARAVLAKRLPEGETQLRFVEEAIQSRQGSPVKALAYCFCGY</sequence>
<dbReference type="GO" id="GO:0016020">
    <property type="term" value="C:membrane"/>
    <property type="evidence" value="ECO:0007669"/>
    <property type="project" value="UniProtKB-SubCell"/>
</dbReference>
<keyword evidence="6 8" id="KW-0472">Membrane</keyword>
<keyword evidence="8" id="KW-1133">Transmembrane helix</keyword>
<dbReference type="STRING" id="428993.SAMN06296058_1635"/>
<evidence type="ECO:0000313" key="11">
    <source>
        <dbReference type="Proteomes" id="UP000190341"/>
    </source>
</evidence>
<dbReference type="PANTHER" id="PTHR33209:SF1">
    <property type="entry name" value="PEPTIDASE S49 DOMAIN-CONTAINING PROTEIN"/>
    <property type="match status" value="1"/>
</dbReference>
<dbReference type="Gene3D" id="3.90.226.10">
    <property type="entry name" value="2-enoyl-CoA Hydratase, Chain A, domain 1"/>
    <property type="match status" value="2"/>
</dbReference>
<dbReference type="InterPro" id="IPR047217">
    <property type="entry name" value="S49_SppA_67K_type_N"/>
</dbReference>
<proteinExistence type="inferred from homology"/>
<dbReference type="InterPro" id="IPR047272">
    <property type="entry name" value="S49_SppA_C"/>
</dbReference>
<dbReference type="EMBL" id="FUZV01000001">
    <property type="protein sequence ID" value="SKC62043.1"/>
    <property type="molecule type" value="Genomic_DNA"/>
</dbReference>
<evidence type="ECO:0000256" key="3">
    <source>
        <dbReference type="ARBA" id="ARBA00022670"/>
    </source>
</evidence>
<dbReference type="InterPro" id="IPR002142">
    <property type="entry name" value="Peptidase_S49"/>
</dbReference>
<feature type="transmembrane region" description="Helical" evidence="8">
    <location>
        <begin position="27"/>
        <end position="48"/>
    </location>
</feature>
<keyword evidence="8" id="KW-0812">Transmembrane</keyword>
<keyword evidence="3 10" id="KW-0645">Protease</keyword>
<evidence type="ECO:0000256" key="2">
    <source>
        <dbReference type="ARBA" id="ARBA00008683"/>
    </source>
</evidence>
<evidence type="ECO:0000256" key="1">
    <source>
        <dbReference type="ARBA" id="ARBA00004370"/>
    </source>
</evidence>
<feature type="domain" description="Peptidase S49" evidence="9">
    <location>
        <begin position="403"/>
        <end position="553"/>
    </location>
</feature>